<evidence type="ECO:0000259" key="6">
    <source>
        <dbReference type="PROSITE" id="PS51007"/>
    </source>
</evidence>
<sequence length="185" mass="19181">MNKWAGAVLGTVTLGLLSATAYSAELDILKPRVPADQIAAAKAMKPPFPVTAAVIAKGKEVFNGAGTCYTCHGVGGKGDGPGAAGMDPSPRNFTNHQFEQVRTAGEMVWVVSNGSPLQPAMVGFVSAGQITDKQAWEAVMYERSLGCGGDMDCVTGSADWVSKQPVHEEAASSLKPEYIGVASAH</sequence>
<dbReference type="HOGENOM" id="CLU_101159_2_0_0"/>
<dbReference type="InterPro" id="IPR036909">
    <property type="entry name" value="Cyt_c-like_dom_sf"/>
</dbReference>
<evidence type="ECO:0000313" key="8">
    <source>
        <dbReference type="Proteomes" id="UP000027059"/>
    </source>
</evidence>
<evidence type="ECO:0000313" key="7">
    <source>
        <dbReference type="EMBL" id="AIA31015.1"/>
    </source>
</evidence>
<organism evidence="7 8">
    <name type="scientific">Leptospirillum ferriphilum YSK</name>
    <dbReference type="NCBI Taxonomy" id="1441628"/>
    <lineage>
        <taxon>Bacteria</taxon>
        <taxon>Pseudomonadati</taxon>
        <taxon>Nitrospirota</taxon>
        <taxon>Nitrospiria</taxon>
        <taxon>Nitrospirales</taxon>
        <taxon>Nitrospiraceae</taxon>
        <taxon>Leptospirillum</taxon>
    </lineage>
</organism>
<name>A0A059XV76_9BACT</name>
<dbReference type="Pfam" id="PF00034">
    <property type="entry name" value="Cytochrom_C"/>
    <property type="match status" value="1"/>
</dbReference>
<dbReference type="Proteomes" id="UP000027059">
    <property type="component" value="Chromosome"/>
</dbReference>
<proteinExistence type="predicted"/>
<protein>
    <submittedName>
        <fullName evidence="7">Cytochrome c class I</fullName>
    </submittedName>
</protein>
<dbReference type="GO" id="GO:0046872">
    <property type="term" value="F:metal ion binding"/>
    <property type="evidence" value="ECO:0007669"/>
    <property type="project" value="UniProtKB-KW"/>
</dbReference>
<dbReference type="InterPro" id="IPR009056">
    <property type="entry name" value="Cyt_c-like_dom"/>
</dbReference>
<keyword evidence="5" id="KW-0732">Signal</keyword>
<feature type="domain" description="Cytochrome c" evidence="6">
    <location>
        <begin position="53"/>
        <end position="146"/>
    </location>
</feature>
<evidence type="ECO:0000256" key="5">
    <source>
        <dbReference type="SAM" id="SignalP"/>
    </source>
</evidence>
<dbReference type="GO" id="GO:0020037">
    <property type="term" value="F:heme binding"/>
    <property type="evidence" value="ECO:0007669"/>
    <property type="project" value="InterPro"/>
</dbReference>
<dbReference type="Gene3D" id="1.10.760.10">
    <property type="entry name" value="Cytochrome c-like domain"/>
    <property type="match status" value="1"/>
</dbReference>
<dbReference type="KEGG" id="lfp:Y981_10515"/>
<dbReference type="PROSITE" id="PS51007">
    <property type="entry name" value="CYTC"/>
    <property type="match status" value="1"/>
</dbReference>
<reference evidence="7 8" key="2">
    <citation type="journal article" date="2015" name="Biomed. Res. Int.">
        <title>Effects of Arsenite Resistance on the Growth and Functional Gene Expression of Leptospirillum ferriphilum and Acidithiobacillus thiooxidans in Pure Culture and Coculture.</title>
        <authorList>
            <person name="Jiang H."/>
            <person name="Liang Y."/>
            <person name="Yin H."/>
            <person name="Xiao Y."/>
            <person name="Guo X."/>
            <person name="Xu Y."/>
            <person name="Hu Q."/>
            <person name="Liu H."/>
            <person name="Liu X."/>
        </authorList>
    </citation>
    <scope>NUCLEOTIDE SEQUENCE [LARGE SCALE GENOMIC DNA]</scope>
    <source>
        <strain evidence="7 8">YSK</strain>
    </source>
</reference>
<reference evidence="8" key="1">
    <citation type="submission" date="2014-02" db="EMBL/GenBank/DDBJ databases">
        <title>Complete genome sequence and comparative genomic analysis of the nitrogen-fixing bacterium Leptospirillum ferriphilum YSK.</title>
        <authorList>
            <person name="Guo X."/>
            <person name="Yin H."/>
            <person name="Liang Y."/>
            <person name="Hu Q."/>
            <person name="Ma L."/>
            <person name="Xiao Y."/>
            <person name="Zhang X."/>
            <person name="Qiu G."/>
            <person name="Liu X."/>
        </authorList>
    </citation>
    <scope>NUCLEOTIDE SEQUENCE [LARGE SCALE GENOMIC DNA]</scope>
    <source>
        <strain evidence="8">YSK</strain>
    </source>
</reference>
<dbReference type="EMBL" id="CP007243">
    <property type="protein sequence ID" value="AIA31015.1"/>
    <property type="molecule type" value="Genomic_DNA"/>
</dbReference>
<dbReference type="OrthoDB" id="9888382at2"/>
<accession>A0A059XV76</accession>
<dbReference type="AlphaFoldDB" id="A0A059XV76"/>
<keyword evidence="1 4" id="KW-0349">Heme</keyword>
<dbReference type="RefSeq" id="WP_023524856.1">
    <property type="nucleotide sequence ID" value="NZ_CP007243.1"/>
</dbReference>
<evidence type="ECO:0000256" key="3">
    <source>
        <dbReference type="ARBA" id="ARBA00023004"/>
    </source>
</evidence>
<dbReference type="SUPFAM" id="SSF46626">
    <property type="entry name" value="Cytochrome c"/>
    <property type="match status" value="1"/>
</dbReference>
<feature type="signal peptide" evidence="5">
    <location>
        <begin position="1"/>
        <end position="23"/>
    </location>
</feature>
<keyword evidence="3 4" id="KW-0408">Iron</keyword>
<dbReference type="NCBIfam" id="NF033864">
    <property type="entry name" value="cytochrome579"/>
    <property type="match status" value="1"/>
</dbReference>
<dbReference type="GO" id="GO:0009055">
    <property type="term" value="F:electron transfer activity"/>
    <property type="evidence" value="ECO:0007669"/>
    <property type="project" value="InterPro"/>
</dbReference>
<evidence type="ECO:0000256" key="2">
    <source>
        <dbReference type="ARBA" id="ARBA00022723"/>
    </source>
</evidence>
<evidence type="ECO:0000256" key="4">
    <source>
        <dbReference type="PROSITE-ProRule" id="PRU00433"/>
    </source>
</evidence>
<evidence type="ECO:0000256" key="1">
    <source>
        <dbReference type="ARBA" id="ARBA00022617"/>
    </source>
</evidence>
<gene>
    <name evidence="7" type="ORF">Y981_10515</name>
</gene>
<feature type="chain" id="PRO_5001584407" evidence="5">
    <location>
        <begin position="24"/>
        <end position="185"/>
    </location>
</feature>
<keyword evidence="2 4" id="KW-0479">Metal-binding</keyword>
<keyword evidence="8" id="KW-1185">Reference proteome</keyword>